<name>A0A928Z0X2_9CYAN</name>
<keyword evidence="3" id="KW-1185">Reference proteome</keyword>
<reference evidence="2" key="1">
    <citation type="submission" date="2020-10" db="EMBL/GenBank/DDBJ databases">
        <authorList>
            <person name="Castelo-Branco R."/>
            <person name="Eusebio N."/>
            <person name="Adriana R."/>
            <person name="Vieira A."/>
            <person name="Brugerolle De Fraissinette N."/>
            <person name="Rezende De Castro R."/>
            <person name="Schneider M.P."/>
            <person name="Vasconcelos V."/>
            <person name="Leao P.N."/>
        </authorList>
    </citation>
    <scope>NUCLEOTIDE SEQUENCE</scope>
    <source>
        <strain evidence="2">LEGE 11480</strain>
    </source>
</reference>
<dbReference type="EMBL" id="JADEXQ010000006">
    <property type="protein sequence ID" value="MBE9028726.1"/>
    <property type="molecule type" value="Genomic_DNA"/>
</dbReference>
<proteinExistence type="predicted"/>
<accession>A0A928Z0X2</accession>
<evidence type="ECO:0000256" key="1">
    <source>
        <dbReference type="ARBA" id="ARBA00023118"/>
    </source>
</evidence>
<dbReference type="InterPro" id="IPR013422">
    <property type="entry name" value="CRISPR-assoc_prot_Cas5_N"/>
</dbReference>
<evidence type="ECO:0000313" key="3">
    <source>
        <dbReference type="Proteomes" id="UP000625316"/>
    </source>
</evidence>
<gene>
    <name evidence="2" type="primary">cas5</name>
    <name evidence="2" type="ORF">IQ266_03000</name>
</gene>
<keyword evidence="1" id="KW-0051">Antiviral defense</keyword>
<protein>
    <submittedName>
        <fullName evidence="2">CRISPR-associated protein Cas5</fullName>
    </submittedName>
</protein>
<dbReference type="RefSeq" id="WP_264323550.1">
    <property type="nucleotide sequence ID" value="NZ_JADEXQ010000006.1"/>
</dbReference>
<dbReference type="AlphaFoldDB" id="A0A928Z0X2"/>
<comment type="caution">
    <text evidence="2">The sequence shown here is derived from an EMBL/GenBank/DDBJ whole genome shotgun (WGS) entry which is preliminary data.</text>
</comment>
<dbReference type="NCBIfam" id="TIGR02593">
    <property type="entry name" value="CRISPR_cas5"/>
    <property type="match status" value="1"/>
</dbReference>
<evidence type="ECO:0000313" key="2">
    <source>
        <dbReference type="EMBL" id="MBE9028726.1"/>
    </source>
</evidence>
<dbReference type="CDD" id="cd09693">
    <property type="entry name" value="Cas5_I"/>
    <property type="match status" value="1"/>
</dbReference>
<sequence>MEYLWLRIRAPFAAFRAFQAGVYRSTSPIMPPSAAFGLVLNLASIEMRDSTPGVTTLIRQDLPCLNLAIGTPCYETESDEVIPVTESAVSTLYQQLHSYPVGASGKELKLRTHGAKYWITPVRREVLVGLDMILGVQAEQEILERVQLGLKGQLNESRYGLPFAGDNSFLFDQIDIMDEPPLTRWYLRMQPDDRPRRGSYRLTVGINRADNSKTSSFLYAPMENAVHSPPELAWTWTPRMPETVEVAQ</sequence>
<dbReference type="GO" id="GO:0051607">
    <property type="term" value="P:defense response to virus"/>
    <property type="evidence" value="ECO:0007669"/>
    <property type="project" value="UniProtKB-KW"/>
</dbReference>
<organism evidence="2 3">
    <name type="scientific">Romeriopsis navalis LEGE 11480</name>
    <dbReference type="NCBI Taxonomy" id="2777977"/>
    <lineage>
        <taxon>Bacteria</taxon>
        <taxon>Bacillati</taxon>
        <taxon>Cyanobacteriota</taxon>
        <taxon>Cyanophyceae</taxon>
        <taxon>Leptolyngbyales</taxon>
        <taxon>Leptolyngbyaceae</taxon>
        <taxon>Romeriopsis</taxon>
        <taxon>Romeriopsis navalis</taxon>
    </lineage>
</organism>
<dbReference type="Proteomes" id="UP000625316">
    <property type="component" value="Unassembled WGS sequence"/>
</dbReference>